<dbReference type="Proteomes" id="UP000198348">
    <property type="component" value="Unassembled WGS sequence"/>
</dbReference>
<keyword evidence="2" id="KW-1185">Reference proteome</keyword>
<evidence type="ECO:0000313" key="2">
    <source>
        <dbReference type="Proteomes" id="UP000198348"/>
    </source>
</evidence>
<organism evidence="1 2">
    <name type="scientific">Haloechinothrix alba</name>
    <dbReference type="NCBI Taxonomy" id="664784"/>
    <lineage>
        <taxon>Bacteria</taxon>
        <taxon>Bacillati</taxon>
        <taxon>Actinomycetota</taxon>
        <taxon>Actinomycetes</taxon>
        <taxon>Pseudonocardiales</taxon>
        <taxon>Pseudonocardiaceae</taxon>
        <taxon>Haloechinothrix</taxon>
    </lineage>
</organism>
<dbReference type="RefSeq" id="WP_089303467.1">
    <property type="nucleotide sequence ID" value="NZ_FZNW01000040.1"/>
</dbReference>
<gene>
    <name evidence="1" type="ORF">SAMN06265360_14012</name>
</gene>
<protein>
    <submittedName>
        <fullName evidence="1">Uncharacterized protein</fullName>
    </submittedName>
</protein>
<evidence type="ECO:0000313" key="1">
    <source>
        <dbReference type="EMBL" id="SNR94720.1"/>
    </source>
</evidence>
<proteinExistence type="predicted"/>
<name>A0A239AGP2_9PSEU</name>
<reference evidence="1 2" key="1">
    <citation type="submission" date="2017-06" db="EMBL/GenBank/DDBJ databases">
        <authorList>
            <person name="Kim H.J."/>
            <person name="Triplett B.A."/>
        </authorList>
    </citation>
    <scope>NUCLEOTIDE SEQUENCE [LARGE SCALE GENOMIC DNA]</scope>
    <source>
        <strain evidence="1 2">DSM 45207</strain>
    </source>
</reference>
<sequence>MMRRTLRWPHRHPGWRQWAPPSGKRAGAAAAFTVLIALVVGGLAQLRIDTGVGSLLPADDPTYRAVETKARSFGGDPIVVLLESDNPRGLLLE</sequence>
<dbReference type="EMBL" id="FZNW01000040">
    <property type="protein sequence ID" value="SNR94720.1"/>
    <property type="molecule type" value="Genomic_DNA"/>
</dbReference>
<accession>A0A239AGP2</accession>
<dbReference type="AlphaFoldDB" id="A0A239AGP2"/>